<dbReference type="AlphaFoldDB" id="A0AAV5TG81"/>
<keyword evidence="2" id="KW-1185">Reference proteome</keyword>
<feature type="non-terminal residue" evidence="1">
    <location>
        <position position="115"/>
    </location>
</feature>
<evidence type="ECO:0000313" key="2">
    <source>
        <dbReference type="Proteomes" id="UP001432027"/>
    </source>
</evidence>
<protein>
    <submittedName>
        <fullName evidence="1">Uncharacterized protein</fullName>
    </submittedName>
</protein>
<reference evidence="1" key="1">
    <citation type="submission" date="2023-10" db="EMBL/GenBank/DDBJ databases">
        <title>Genome assembly of Pristionchus species.</title>
        <authorList>
            <person name="Yoshida K."/>
            <person name="Sommer R.J."/>
        </authorList>
    </citation>
    <scope>NUCLEOTIDE SEQUENCE</scope>
    <source>
        <strain evidence="1">RS0144</strain>
    </source>
</reference>
<accession>A0AAV5TG81</accession>
<feature type="non-terminal residue" evidence="1">
    <location>
        <position position="1"/>
    </location>
</feature>
<gene>
    <name evidence="1" type="ORF">PENTCL1PPCAC_14785</name>
</gene>
<organism evidence="1 2">
    <name type="scientific">Pristionchus entomophagus</name>
    <dbReference type="NCBI Taxonomy" id="358040"/>
    <lineage>
        <taxon>Eukaryota</taxon>
        <taxon>Metazoa</taxon>
        <taxon>Ecdysozoa</taxon>
        <taxon>Nematoda</taxon>
        <taxon>Chromadorea</taxon>
        <taxon>Rhabditida</taxon>
        <taxon>Rhabditina</taxon>
        <taxon>Diplogasteromorpha</taxon>
        <taxon>Diplogasteroidea</taxon>
        <taxon>Neodiplogasteridae</taxon>
        <taxon>Pristionchus</taxon>
    </lineage>
</organism>
<dbReference type="EMBL" id="BTSX01000004">
    <property type="protein sequence ID" value="GMS92610.1"/>
    <property type="molecule type" value="Genomic_DNA"/>
</dbReference>
<sequence length="115" mass="13306">LEPPWRLDGVDLDDGPVALAAHRDRWHQALQQESESHVQLVHSPRLAARTQSPDSVFDQITRCDCVQHNGNQRNRKDKERTHENPANLLLVVEEEQRPAHRVLSLSTRRDCFCQE</sequence>
<comment type="caution">
    <text evidence="1">The sequence shown here is derived from an EMBL/GenBank/DDBJ whole genome shotgun (WGS) entry which is preliminary data.</text>
</comment>
<name>A0AAV5TG81_9BILA</name>
<proteinExistence type="predicted"/>
<evidence type="ECO:0000313" key="1">
    <source>
        <dbReference type="EMBL" id="GMS92610.1"/>
    </source>
</evidence>
<dbReference type="Proteomes" id="UP001432027">
    <property type="component" value="Unassembled WGS sequence"/>
</dbReference>